<proteinExistence type="predicted"/>
<gene>
    <name evidence="2" type="ORF">PoB_007390900</name>
</gene>
<evidence type="ECO:0000313" key="2">
    <source>
        <dbReference type="EMBL" id="GFO47404.1"/>
    </source>
</evidence>
<dbReference type="EMBL" id="BLXT01008305">
    <property type="protein sequence ID" value="GFO47404.1"/>
    <property type="molecule type" value="Genomic_DNA"/>
</dbReference>
<dbReference type="AlphaFoldDB" id="A0AAV4DTA9"/>
<dbReference type="InterPro" id="IPR007889">
    <property type="entry name" value="HTH_Psq"/>
</dbReference>
<accession>A0AAV4DTA9</accession>
<comment type="caution">
    <text evidence="2">The sequence shown here is derived from an EMBL/GenBank/DDBJ whole genome shotgun (WGS) entry which is preliminary data.</text>
</comment>
<organism evidence="2 3">
    <name type="scientific">Plakobranchus ocellatus</name>
    <dbReference type="NCBI Taxonomy" id="259542"/>
    <lineage>
        <taxon>Eukaryota</taxon>
        <taxon>Metazoa</taxon>
        <taxon>Spiralia</taxon>
        <taxon>Lophotrochozoa</taxon>
        <taxon>Mollusca</taxon>
        <taxon>Gastropoda</taxon>
        <taxon>Heterobranchia</taxon>
        <taxon>Euthyneura</taxon>
        <taxon>Panpulmonata</taxon>
        <taxon>Sacoglossa</taxon>
        <taxon>Placobranchoidea</taxon>
        <taxon>Plakobranchidae</taxon>
        <taxon>Plakobranchus</taxon>
    </lineage>
</organism>
<dbReference type="Gene3D" id="1.10.10.60">
    <property type="entry name" value="Homeodomain-like"/>
    <property type="match status" value="1"/>
</dbReference>
<dbReference type="Pfam" id="PF05225">
    <property type="entry name" value="HTH_psq"/>
    <property type="match status" value="1"/>
</dbReference>
<feature type="domain" description="HTH psq-type" evidence="1">
    <location>
        <begin position="20"/>
        <end position="62"/>
    </location>
</feature>
<dbReference type="GO" id="GO:0003677">
    <property type="term" value="F:DNA binding"/>
    <property type="evidence" value="ECO:0007669"/>
    <property type="project" value="InterPro"/>
</dbReference>
<keyword evidence="3" id="KW-1185">Reference proteome</keyword>
<sequence>MAPSKKTAPVKAKVVRKRHDNDTVTKAVDAIKGGLSFCKASATFGIPLGTLVDKVKGRRPKHLKPPHSWRRAEACGMAYCSCREGVWLHSGRPPNDGKETYGPPKRKGGITIICYERGYHAQLWLGTSLHETSSSVSLGKERAIIFSVAVRGWFEELRSCCNAIDPELLKSPQRLFSDDKTGFSFDPNSRKVMAQKGAKHVYKVTANTKKQVTVLVH</sequence>
<name>A0AAV4DTA9_9GAST</name>
<evidence type="ECO:0000313" key="3">
    <source>
        <dbReference type="Proteomes" id="UP000735302"/>
    </source>
</evidence>
<protein>
    <submittedName>
        <fullName evidence="2">Tigger transposable element-derived protein 6-like protein</fullName>
    </submittedName>
</protein>
<reference evidence="2 3" key="1">
    <citation type="journal article" date="2021" name="Elife">
        <title>Chloroplast acquisition without the gene transfer in kleptoplastic sea slugs, Plakobranchus ocellatus.</title>
        <authorList>
            <person name="Maeda T."/>
            <person name="Takahashi S."/>
            <person name="Yoshida T."/>
            <person name="Shimamura S."/>
            <person name="Takaki Y."/>
            <person name="Nagai Y."/>
            <person name="Toyoda A."/>
            <person name="Suzuki Y."/>
            <person name="Arimoto A."/>
            <person name="Ishii H."/>
            <person name="Satoh N."/>
            <person name="Nishiyama T."/>
            <person name="Hasebe M."/>
            <person name="Maruyama T."/>
            <person name="Minagawa J."/>
            <person name="Obokata J."/>
            <person name="Shigenobu S."/>
        </authorList>
    </citation>
    <scope>NUCLEOTIDE SEQUENCE [LARGE SCALE GENOMIC DNA]</scope>
</reference>
<dbReference type="SUPFAM" id="SSF46689">
    <property type="entry name" value="Homeodomain-like"/>
    <property type="match status" value="1"/>
</dbReference>
<dbReference type="Proteomes" id="UP000735302">
    <property type="component" value="Unassembled WGS sequence"/>
</dbReference>
<dbReference type="InterPro" id="IPR009057">
    <property type="entry name" value="Homeodomain-like_sf"/>
</dbReference>
<evidence type="ECO:0000259" key="1">
    <source>
        <dbReference type="Pfam" id="PF05225"/>
    </source>
</evidence>